<accession>A0A4Y2N4H3</accession>
<gene>
    <name evidence="1" type="ORF">AVEN_257910_1</name>
</gene>
<organism evidence="1 2">
    <name type="scientific">Araneus ventricosus</name>
    <name type="common">Orbweaver spider</name>
    <name type="synonym">Epeira ventricosa</name>
    <dbReference type="NCBI Taxonomy" id="182803"/>
    <lineage>
        <taxon>Eukaryota</taxon>
        <taxon>Metazoa</taxon>
        <taxon>Ecdysozoa</taxon>
        <taxon>Arthropoda</taxon>
        <taxon>Chelicerata</taxon>
        <taxon>Arachnida</taxon>
        <taxon>Araneae</taxon>
        <taxon>Araneomorphae</taxon>
        <taxon>Entelegynae</taxon>
        <taxon>Araneoidea</taxon>
        <taxon>Araneidae</taxon>
        <taxon>Araneus</taxon>
    </lineage>
</organism>
<dbReference type="AlphaFoldDB" id="A0A4Y2N4H3"/>
<dbReference type="Proteomes" id="UP000499080">
    <property type="component" value="Unassembled WGS sequence"/>
</dbReference>
<dbReference type="EMBL" id="BGPR01008512">
    <property type="protein sequence ID" value="GBN34305.1"/>
    <property type="molecule type" value="Genomic_DNA"/>
</dbReference>
<reference evidence="1 2" key="1">
    <citation type="journal article" date="2019" name="Sci. Rep.">
        <title>Orb-weaving spider Araneus ventricosus genome elucidates the spidroin gene catalogue.</title>
        <authorList>
            <person name="Kono N."/>
            <person name="Nakamura H."/>
            <person name="Ohtoshi R."/>
            <person name="Moran D.A.P."/>
            <person name="Shinohara A."/>
            <person name="Yoshida Y."/>
            <person name="Fujiwara M."/>
            <person name="Mori M."/>
            <person name="Tomita M."/>
            <person name="Arakawa K."/>
        </authorList>
    </citation>
    <scope>NUCLEOTIDE SEQUENCE [LARGE SCALE GENOMIC DNA]</scope>
</reference>
<keyword evidence="2" id="KW-1185">Reference proteome</keyword>
<evidence type="ECO:0000313" key="2">
    <source>
        <dbReference type="Proteomes" id="UP000499080"/>
    </source>
</evidence>
<protein>
    <submittedName>
        <fullName evidence="1">Uncharacterized protein</fullName>
    </submittedName>
</protein>
<proteinExistence type="predicted"/>
<name>A0A4Y2N4H3_ARAVE</name>
<evidence type="ECO:0000313" key="1">
    <source>
        <dbReference type="EMBL" id="GBN34305.1"/>
    </source>
</evidence>
<comment type="caution">
    <text evidence="1">The sequence shown here is derived from an EMBL/GenBank/DDBJ whole genome shotgun (WGS) entry which is preliminary data.</text>
</comment>
<sequence>MSSAAKTFSGTGISYFKSFEPQRRRISGLTPQFDQRPHSPTKRTSHFDIRAVSNGTPKLPPCLLCSMSIFIRTAYWKEKAAALFAEIWKRTTLIAIKREGNRSVSVLPLPEPTKRPFEFVPECFQSLLLQFLSAVAGKSFQLRN</sequence>